<gene>
    <name evidence="6" type="ORF">SAMN04488053_101252</name>
</gene>
<evidence type="ECO:0000256" key="1">
    <source>
        <dbReference type="ARBA" id="ARBA00022898"/>
    </source>
</evidence>
<dbReference type="PIRSF" id="PIRSF004848">
    <property type="entry name" value="YBL036c_PLPDEIII"/>
    <property type="match status" value="1"/>
</dbReference>
<keyword evidence="7" id="KW-1185">Reference proteome</keyword>
<dbReference type="InterPro" id="IPR029066">
    <property type="entry name" value="PLP-binding_barrel"/>
</dbReference>
<evidence type="ECO:0000256" key="3">
    <source>
        <dbReference type="PIRSR" id="PIRSR004848-1"/>
    </source>
</evidence>
<comment type="function">
    <text evidence="2">Pyridoxal 5'-phosphate (PLP)-binding protein, which is involved in PLP homeostasis.</text>
</comment>
<evidence type="ECO:0000259" key="5">
    <source>
        <dbReference type="Pfam" id="PF01168"/>
    </source>
</evidence>
<reference evidence="7" key="1">
    <citation type="submission" date="2016-10" db="EMBL/GenBank/DDBJ databases">
        <authorList>
            <person name="Varghese N."/>
            <person name="Submissions S."/>
        </authorList>
    </citation>
    <scope>NUCLEOTIDE SEQUENCE [LARGE SCALE GENOMIC DNA]</scope>
    <source>
        <strain evidence="7">CGMCC 1.10369</strain>
    </source>
</reference>
<dbReference type="EMBL" id="FNIL01000001">
    <property type="protein sequence ID" value="SDN25205.1"/>
    <property type="molecule type" value="Genomic_DNA"/>
</dbReference>
<feature type="domain" description="Alanine racemase N-terminal" evidence="5">
    <location>
        <begin position="7"/>
        <end position="225"/>
    </location>
</feature>
<dbReference type="PANTHER" id="PTHR10146:SF14">
    <property type="entry name" value="PYRIDOXAL PHOSPHATE HOMEOSTASIS PROTEIN"/>
    <property type="match status" value="1"/>
</dbReference>
<name>A0A1G9ZVN4_9BACI</name>
<dbReference type="Gene3D" id="3.20.20.10">
    <property type="entry name" value="Alanine racemase"/>
    <property type="match status" value="1"/>
</dbReference>
<organism evidence="6 7">
    <name type="scientific">Alkalicoccus daliensis</name>
    <dbReference type="NCBI Taxonomy" id="745820"/>
    <lineage>
        <taxon>Bacteria</taxon>
        <taxon>Bacillati</taxon>
        <taxon>Bacillota</taxon>
        <taxon>Bacilli</taxon>
        <taxon>Bacillales</taxon>
        <taxon>Bacillaceae</taxon>
        <taxon>Alkalicoccus</taxon>
    </lineage>
</organism>
<dbReference type="OrthoDB" id="9804072at2"/>
<keyword evidence="1 2" id="KW-0663">Pyridoxal phosphate</keyword>
<evidence type="ECO:0000313" key="6">
    <source>
        <dbReference type="EMBL" id="SDN25205.1"/>
    </source>
</evidence>
<dbReference type="Proteomes" id="UP000198778">
    <property type="component" value="Unassembled WGS sequence"/>
</dbReference>
<dbReference type="InterPro" id="IPR011078">
    <property type="entry name" value="PyrdxlP_homeostasis"/>
</dbReference>
<dbReference type="AlphaFoldDB" id="A0A1G9ZVN4"/>
<dbReference type="CDD" id="cd00635">
    <property type="entry name" value="PLPDE_III_YBL036c_like"/>
    <property type="match status" value="1"/>
</dbReference>
<dbReference type="Pfam" id="PF01168">
    <property type="entry name" value="Ala_racemase_N"/>
    <property type="match status" value="1"/>
</dbReference>
<dbReference type="InterPro" id="IPR001608">
    <property type="entry name" value="Ala_racemase_N"/>
</dbReference>
<dbReference type="SUPFAM" id="SSF51419">
    <property type="entry name" value="PLP-binding barrel"/>
    <property type="match status" value="1"/>
</dbReference>
<dbReference type="FunFam" id="3.20.20.10:FF:000011">
    <property type="entry name" value="Pyridoxal phosphate homeostasis protein"/>
    <property type="match status" value="1"/>
</dbReference>
<dbReference type="GO" id="GO:0030170">
    <property type="term" value="F:pyridoxal phosphate binding"/>
    <property type="evidence" value="ECO:0007669"/>
    <property type="project" value="UniProtKB-UniRule"/>
</dbReference>
<comment type="similarity">
    <text evidence="2 4">Belongs to the pyridoxal phosphate-binding protein YggS/PROSC family.</text>
</comment>
<evidence type="ECO:0000256" key="2">
    <source>
        <dbReference type="HAMAP-Rule" id="MF_02087"/>
    </source>
</evidence>
<dbReference type="STRING" id="745820.SAMN04488053_101252"/>
<dbReference type="NCBIfam" id="TIGR00044">
    <property type="entry name" value="YggS family pyridoxal phosphate-dependent enzyme"/>
    <property type="match status" value="1"/>
</dbReference>
<dbReference type="PANTHER" id="PTHR10146">
    <property type="entry name" value="PROLINE SYNTHETASE CO-TRANSCRIBED BACTERIAL HOMOLOG PROTEIN"/>
    <property type="match status" value="1"/>
</dbReference>
<comment type="cofactor">
    <cofactor evidence="3">
        <name>pyridoxal 5'-phosphate</name>
        <dbReference type="ChEBI" id="CHEBI:597326"/>
    </cofactor>
</comment>
<dbReference type="RefSeq" id="WP_090839792.1">
    <property type="nucleotide sequence ID" value="NZ_FNIL01000001.1"/>
</dbReference>
<feature type="modified residue" description="N6-(pyridoxal phosphate)lysine" evidence="2 3">
    <location>
        <position position="35"/>
    </location>
</feature>
<protein>
    <recommendedName>
        <fullName evidence="2">Pyridoxal phosphate homeostasis protein</fullName>
        <shortName evidence="2">PLP homeostasis protein</shortName>
    </recommendedName>
</protein>
<proteinExistence type="inferred from homology"/>
<evidence type="ECO:0000256" key="4">
    <source>
        <dbReference type="RuleBase" id="RU004514"/>
    </source>
</evidence>
<sequence>MVVQENLREIQQKIAAACKKADRSPEEVNIVAVTKYVSVDRAKEAVEAGISHLAENRLEGAMEKYEEIGGKAHWHFIGNLQSRKVKGMIHAYEYIHSLDRGSLAKELNKRVESGRTVKCFVQVNVSGEESKSGIAPAEVLSFIRSLDKYPAVKLIGLMTMAPHVENPEEVRPVFSHLRELRDQVMAENLDHAPCTELSMGMSNDFEIAVQEGATFIRLGTSLVGTESTS</sequence>
<accession>A0A1G9ZVN4</accession>
<evidence type="ECO:0000313" key="7">
    <source>
        <dbReference type="Proteomes" id="UP000198778"/>
    </source>
</evidence>
<dbReference type="HAMAP" id="MF_02087">
    <property type="entry name" value="PLP_homeostasis"/>
    <property type="match status" value="1"/>
</dbReference>